<proteinExistence type="predicted"/>
<name>A0ABN9Q0N4_9DINO</name>
<gene>
    <name evidence="1" type="ORF">PCOR1329_LOCUS5979</name>
</gene>
<dbReference type="Proteomes" id="UP001189429">
    <property type="component" value="Unassembled WGS sequence"/>
</dbReference>
<keyword evidence="2" id="KW-1185">Reference proteome</keyword>
<reference evidence="1" key="1">
    <citation type="submission" date="2023-10" db="EMBL/GenBank/DDBJ databases">
        <authorList>
            <person name="Chen Y."/>
            <person name="Shah S."/>
            <person name="Dougan E. K."/>
            <person name="Thang M."/>
            <person name="Chan C."/>
        </authorList>
    </citation>
    <scope>NUCLEOTIDE SEQUENCE [LARGE SCALE GENOMIC DNA]</scope>
</reference>
<evidence type="ECO:0000313" key="1">
    <source>
        <dbReference type="EMBL" id="CAK0796662.1"/>
    </source>
</evidence>
<protein>
    <submittedName>
        <fullName evidence="1">Uncharacterized protein</fullName>
    </submittedName>
</protein>
<feature type="non-terminal residue" evidence="1">
    <location>
        <position position="139"/>
    </location>
</feature>
<sequence length="139" mass="14872">AVRRYKVDIFMGGRDGHLGDYEAPRIGSQGFPEPTNANGERIIAFAAAAGMEDHIPVLASLHWTANGFNKSAGPRPDMTKLKAPEAHAVFKSILKQAPTIPWAEDVNAHCEKVSKTINGAALQALGPAARAARKPYITT</sequence>
<evidence type="ECO:0000313" key="2">
    <source>
        <dbReference type="Proteomes" id="UP001189429"/>
    </source>
</evidence>
<feature type="non-terminal residue" evidence="1">
    <location>
        <position position="1"/>
    </location>
</feature>
<organism evidence="1 2">
    <name type="scientific">Prorocentrum cordatum</name>
    <dbReference type="NCBI Taxonomy" id="2364126"/>
    <lineage>
        <taxon>Eukaryota</taxon>
        <taxon>Sar</taxon>
        <taxon>Alveolata</taxon>
        <taxon>Dinophyceae</taxon>
        <taxon>Prorocentrales</taxon>
        <taxon>Prorocentraceae</taxon>
        <taxon>Prorocentrum</taxon>
    </lineage>
</organism>
<comment type="caution">
    <text evidence="1">The sequence shown here is derived from an EMBL/GenBank/DDBJ whole genome shotgun (WGS) entry which is preliminary data.</text>
</comment>
<dbReference type="EMBL" id="CAUYUJ010001592">
    <property type="protein sequence ID" value="CAK0796662.1"/>
    <property type="molecule type" value="Genomic_DNA"/>
</dbReference>
<accession>A0ABN9Q0N4</accession>